<evidence type="ECO:0000256" key="3">
    <source>
        <dbReference type="ARBA" id="ARBA00023125"/>
    </source>
</evidence>
<evidence type="ECO:0000313" key="7">
    <source>
        <dbReference type="Proteomes" id="UP000063429"/>
    </source>
</evidence>
<protein>
    <submittedName>
        <fullName evidence="6">LysR family transcriptional regulator</fullName>
    </submittedName>
</protein>
<dbReference type="Pfam" id="PF00126">
    <property type="entry name" value="HTH_1"/>
    <property type="match status" value="1"/>
</dbReference>
<dbReference type="InterPro" id="IPR036390">
    <property type="entry name" value="WH_DNA-bd_sf"/>
</dbReference>
<evidence type="ECO:0000256" key="2">
    <source>
        <dbReference type="ARBA" id="ARBA00023015"/>
    </source>
</evidence>
<dbReference type="EMBL" id="CP011409">
    <property type="protein sequence ID" value="AKZ63573.1"/>
    <property type="molecule type" value="Genomic_DNA"/>
</dbReference>
<evidence type="ECO:0000259" key="5">
    <source>
        <dbReference type="PROSITE" id="PS50931"/>
    </source>
</evidence>
<dbReference type="Pfam" id="PF03466">
    <property type="entry name" value="LysR_substrate"/>
    <property type="match status" value="1"/>
</dbReference>
<accession>A0ABM5V1X5</accession>
<evidence type="ECO:0000256" key="1">
    <source>
        <dbReference type="ARBA" id="ARBA00009437"/>
    </source>
</evidence>
<keyword evidence="3" id="KW-0238">DNA-binding</keyword>
<dbReference type="SUPFAM" id="SSF46785">
    <property type="entry name" value="Winged helix' DNA-binding domain"/>
    <property type="match status" value="1"/>
</dbReference>
<keyword evidence="7" id="KW-1185">Reference proteome</keyword>
<dbReference type="Gene3D" id="1.10.10.10">
    <property type="entry name" value="Winged helix-like DNA-binding domain superfamily/Winged helix DNA-binding domain"/>
    <property type="match status" value="1"/>
</dbReference>
<name>A0ABM5V1X5_9BURK</name>
<gene>
    <name evidence="6" type="ORF">F506_13685</name>
</gene>
<dbReference type="PANTHER" id="PTHR30537">
    <property type="entry name" value="HTH-TYPE TRANSCRIPTIONAL REGULATOR"/>
    <property type="match status" value="1"/>
</dbReference>
<dbReference type="PANTHER" id="PTHR30537:SF58">
    <property type="entry name" value="HTH-TYPE TRANSCRIPTIONAL REGULATOR PERR"/>
    <property type="match status" value="1"/>
</dbReference>
<dbReference type="Gene3D" id="3.40.190.10">
    <property type="entry name" value="Periplasmic binding protein-like II"/>
    <property type="match status" value="2"/>
</dbReference>
<dbReference type="InterPro" id="IPR005119">
    <property type="entry name" value="LysR_subst-bd"/>
</dbReference>
<keyword evidence="2" id="KW-0805">Transcription regulation</keyword>
<dbReference type="Proteomes" id="UP000063429">
    <property type="component" value="Chromosome"/>
</dbReference>
<comment type="similarity">
    <text evidence="1">Belongs to the LysR transcriptional regulatory family.</text>
</comment>
<keyword evidence="4" id="KW-0804">Transcription</keyword>
<organism evidence="6 7">
    <name type="scientific">Herbaspirillum hiltneri N3</name>
    <dbReference type="NCBI Taxonomy" id="1262470"/>
    <lineage>
        <taxon>Bacteria</taxon>
        <taxon>Pseudomonadati</taxon>
        <taxon>Pseudomonadota</taxon>
        <taxon>Betaproteobacteria</taxon>
        <taxon>Burkholderiales</taxon>
        <taxon>Oxalobacteraceae</taxon>
        <taxon>Herbaspirillum</taxon>
    </lineage>
</organism>
<proteinExistence type="inferred from homology"/>
<reference evidence="7" key="1">
    <citation type="journal article" date="2015" name="Genome Announc.">
        <title>Complete Genome Sequence of Herbaspirillum hiltneri N3 (DSM 17495), Isolated from Surface-Sterilized Wheat Roots.</title>
        <authorList>
            <person name="Guizelini D."/>
            <person name="Saizaki P.M."/>
            <person name="Coimbra N.A."/>
            <person name="Weiss V.A."/>
            <person name="Faoro H."/>
            <person name="Sfeir M.Z."/>
            <person name="Baura V.A."/>
            <person name="Monteiro R.A."/>
            <person name="Chubatsu L.S."/>
            <person name="Souza E.M."/>
            <person name="Cruz L.M."/>
            <person name="Pedrosa F.O."/>
            <person name="Raittz R.T."/>
            <person name="Marchaukoski J.N."/>
            <person name="Steffens M.B."/>
        </authorList>
    </citation>
    <scope>NUCLEOTIDE SEQUENCE [LARGE SCALE GENOMIC DNA]</scope>
    <source>
        <strain evidence="7">N3</strain>
    </source>
</reference>
<sequence length="301" mass="33327">MRKLPSFFSLRAFEAAARLQSFALASEELHLSPSAISHQVRGLETYFGKPMFTRSFRRVELTAEGRRLLDQLSVAFDLMEAACEELGPARRSDALAVHCSPSFATKWLGPRLPRFMQQYPDINISMSSGAEPVDLLRHEELDLAIAYGSAPQRAGIVSEAIGSETIVPLCSPALLRDKPDALRLADIAGMTLIQSTLNPVRWSDWFALNGMKLPPGRPMPSFDRASLALAAAVNSVGIALESTRLAEQELANGELVRLDGGELKSVLRETHFLSYREGEKNSKKIMRFRDWIFLQAGLNQV</sequence>
<evidence type="ECO:0000313" key="6">
    <source>
        <dbReference type="EMBL" id="AKZ63573.1"/>
    </source>
</evidence>
<evidence type="ECO:0000256" key="4">
    <source>
        <dbReference type="ARBA" id="ARBA00023163"/>
    </source>
</evidence>
<dbReference type="CDD" id="cd08432">
    <property type="entry name" value="PBP2_GcdR_TrpI_HvrB_AmpR_like"/>
    <property type="match status" value="1"/>
</dbReference>
<dbReference type="InterPro" id="IPR000847">
    <property type="entry name" value="LysR_HTH_N"/>
</dbReference>
<dbReference type="InterPro" id="IPR058163">
    <property type="entry name" value="LysR-type_TF_proteobact-type"/>
</dbReference>
<dbReference type="SUPFAM" id="SSF53850">
    <property type="entry name" value="Periplasmic binding protein-like II"/>
    <property type="match status" value="1"/>
</dbReference>
<dbReference type="PROSITE" id="PS50931">
    <property type="entry name" value="HTH_LYSR"/>
    <property type="match status" value="1"/>
</dbReference>
<dbReference type="InterPro" id="IPR036388">
    <property type="entry name" value="WH-like_DNA-bd_sf"/>
</dbReference>
<dbReference type="RefSeq" id="WP_053198267.1">
    <property type="nucleotide sequence ID" value="NZ_CP011409.1"/>
</dbReference>
<feature type="domain" description="HTH lysR-type" evidence="5">
    <location>
        <begin position="10"/>
        <end position="62"/>
    </location>
</feature>
<dbReference type="PRINTS" id="PR00039">
    <property type="entry name" value="HTHLYSR"/>
</dbReference>